<evidence type="ECO:0000313" key="2">
    <source>
        <dbReference type="Proteomes" id="UP000269396"/>
    </source>
</evidence>
<dbReference type="Proteomes" id="UP000269396">
    <property type="component" value="Unassembled WGS sequence"/>
</dbReference>
<organism evidence="1 2">
    <name type="scientific">Schistosoma mattheei</name>
    <dbReference type="NCBI Taxonomy" id="31246"/>
    <lineage>
        <taxon>Eukaryota</taxon>
        <taxon>Metazoa</taxon>
        <taxon>Spiralia</taxon>
        <taxon>Lophotrochozoa</taxon>
        <taxon>Platyhelminthes</taxon>
        <taxon>Trematoda</taxon>
        <taxon>Digenea</taxon>
        <taxon>Strigeidida</taxon>
        <taxon>Schistosomatoidea</taxon>
        <taxon>Schistosomatidae</taxon>
        <taxon>Schistosoma</taxon>
    </lineage>
</organism>
<protein>
    <submittedName>
        <fullName evidence="1">Uncharacterized protein</fullName>
    </submittedName>
</protein>
<evidence type="ECO:0000313" key="1">
    <source>
        <dbReference type="EMBL" id="VDP65139.1"/>
    </source>
</evidence>
<gene>
    <name evidence="1" type="ORF">SMTD_LOCUS14191</name>
</gene>
<keyword evidence="2" id="KW-1185">Reference proteome</keyword>
<dbReference type="STRING" id="31246.A0A183PIK5"/>
<reference evidence="1 2" key="1">
    <citation type="submission" date="2018-11" db="EMBL/GenBank/DDBJ databases">
        <authorList>
            <consortium name="Pathogen Informatics"/>
        </authorList>
    </citation>
    <scope>NUCLEOTIDE SEQUENCE [LARGE SCALE GENOMIC DNA]</scope>
    <source>
        <strain>Denwood</strain>
        <strain evidence="2">Zambia</strain>
    </source>
</reference>
<proteinExistence type="predicted"/>
<accession>A0A183PIK5</accession>
<dbReference type="AlphaFoldDB" id="A0A183PIK5"/>
<sequence length="490" mass="57968">MFVVDLKYHQIQSNNDLRIKLERELSQKVRQAVKTPPRERIIRRRLNEFHYEINKRLKNEEKKKQLVIQMNDKLNFNITTNTTNTNISSLNNMNNINVMDLRMHPESYNQHLNWSKKSNINMNSQSILWNKKSGLSKKEINNLTFVPVTENNHENSYYDNQISLDSNEVHKNEDTSDSNQSSLYYLNNNSIKSYLHNHHSFNKPLNNDSFINCISNNTTYSKYLIHKLHNYKNTIVNLKQSLLPISSIHHPSTFNYLEYNDEYDQLLNDTFTFDWNINESIVDRDQSINNDHNDDHHDDDDDLDHTITNHIHNYYQMRSSYLTNEDIQLIHKYYEKLYKNKKILDKMNRNLLFYFSGTRAAYLMATIQSQYKLPDGTQYRLMNQSTNKPLDYVIINNSFIDQTINDSSSSSSKVINFNNDNTQTTNCSFNTLPTLIDWNAVVRDRHGPFWPQNYGPICQTLSNLHIETNNSNDLNGKINFKDIRFDMNTI</sequence>
<name>A0A183PIK5_9TREM</name>
<dbReference type="EMBL" id="UZAL01034361">
    <property type="protein sequence ID" value="VDP65139.1"/>
    <property type="molecule type" value="Genomic_DNA"/>
</dbReference>